<proteinExistence type="predicted"/>
<name>A0ACB7S9A9_HYAAI</name>
<dbReference type="Proteomes" id="UP000821845">
    <property type="component" value="Chromosome 5"/>
</dbReference>
<reference evidence="1" key="1">
    <citation type="submission" date="2020-05" db="EMBL/GenBank/DDBJ databases">
        <title>Large-scale comparative analyses of tick genomes elucidate their genetic diversity and vector capacities.</title>
        <authorList>
            <person name="Jia N."/>
            <person name="Wang J."/>
            <person name="Shi W."/>
            <person name="Du L."/>
            <person name="Sun Y."/>
            <person name="Zhan W."/>
            <person name="Jiang J."/>
            <person name="Wang Q."/>
            <person name="Zhang B."/>
            <person name="Ji P."/>
            <person name="Sakyi L.B."/>
            <person name="Cui X."/>
            <person name="Yuan T."/>
            <person name="Jiang B."/>
            <person name="Yang W."/>
            <person name="Lam T.T.-Y."/>
            <person name="Chang Q."/>
            <person name="Ding S."/>
            <person name="Wang X."/>
            <person name="Zhu J."/>
            <person name="Ruan X."/>
            <person name="Zhao L."/>
            <person name="Wei J."/>
            <person name="Que T."/>
            <person name="Du C."/>
            <person name="Cheng J."/>
            <person name="Dai P."/>
            <person name="Han X."/>
            <person name="Huang E."/>
            <person name="Gao Y."/>
            <person name="Liu J."/>
            <person name="Shao H."/>
            <person name="Ye R."/>
            <person name="Li L."/>
            <person name="Wei W."/>
            <person name="Wang X."/>
            <person name="Wang C."/>
            <person name="Yang T."/>
            <person name="Huo Q."/>
            <person name="Li W."/>
            <person name="Guo W."/>
            <person name="Chen H."/>
            <person name="Zhou L."/>
            <person name="Ni X."/>
            <person name="Tian J."/>
            <person name="Zhou Y."/>
            <person name="Sheng Y."/>
            <person name="Liu T."/>
            <person name="Pan Y."/>
            <person name="Xia L."/>
            <person name="Li J."/>
            <person name="Zhao F."/>
            <person name="Cao W."/>
        </authorList>
    </citation>
    <scope>NUCLEOTIDE SEQUENCE</scope>
    <source>
        <strain evidence="1">Hyas-2018</strain>
    </source>
</reference>
<protein>
    <submittedName>
        <fullName evidence="1">Uncharacterized protein</fullName>
    </submittedName>
</protein>
<keyword evidence="2" id="KW-1185">Reference proteome</keyword>
<comment type="caution">
    <text evidence="1">The sequence shown here is derived from an EMBL/GenBank/DDBJ whole genome shotgun (WGS) entry which is preliminary data.</text>
</comment>
<sequence>MIIQVTRLLRSWYASSSPLSLFNQCICSFITTCLMMRRVYLCHLDQSRDGESPAAPQILIAIATANANFYRRQSRGDRGSVTFVVRVVVPVRGPVLRPNLGSPALPLGSGVATEYAQGTLRALVPTHPSMILHSLLQGRLGLESSGDSSPPSARLGSAPSKPALGSCAAADSAQPGCRSVSHFSALSSSPVPVARNR</sequence>
<evidence type="ECO:0000313" key="2">
    <source>
        <dbReference type="Proteomes" id="UP000821845"/>
    </source>
</evidence>
<gene>
    <name evidence="1" type="ORF">HPB50_014088</name>
</gene>
<organism evidence="1 2">
    <name type="scientific">Hyalomma asiaticum</name>
    <name type="common">Tick</name>
    <dbReference type="NCBI Taxonomy" id="266040"/>
    <lineage>
        <taxon>Eukaryota</taxon>
        <taxon>Metazoa</taxon>
        <taxon>Ecdysozoa</taxon>
        <taxon>Arthropoda</taxon>
        <taxon>Chelicerata</taxon>
        <taxon>Arachnida</taxon>
        <taxon>Acari</taxon>
        <taxon>Parasitiformes</taxon>
        <taxon>Ixodida</taxon>
        <taxon>Ixodoidea</taxon>
        <taxon>Ixodidae</taxon>
        <taxon>Hyalomminae</taxon>
        <taxon>Hyalomma</taxon>
    </lineage>
</organism>
<dbReference type="EMBL" id="CM023485">
    <property type="protein sequence ID" value="KAH6930494.1"/>
    <property type="molecule type" value="Genomic_DNA"/>
</dbReference>
<evidence type="ECO:0000313" key="1">
    <source>
        <dbReference type="EMBL" id="KAH6930494.1"/>
    </source>
</evidence>
<accession>A0ACB7S9A9</accession>